<dbReference type="GO" id="GO:0071555">
    <property type="term" value="P:cell wall organization"/>
    <property type="evidence" value="ECO:0007669"/>
    <property type="project" value="UniProtKB-KW"/>
</dbReference>
<dbReference type="GO" id="GO:0008716">
    <property type="term" value="F:D-alanine-D-alanine ligase activity"/>
    <property type="evidence" value="ECO:0007669"/>
    <property type="project" value="InterPro"/>
</dbReference>
<dbReference type="RefSeq" id="WP_281832291.1">
    <property type="nucleotide sequence ID" value="NZ_BSDY01000001.1"/>
</dbReference>
<dbReference type="Pfam" id="PF01546">
    <property type="entry name" value="Peptidase_M20"/>
    <property type="match status" value="1"/>
</dbReference>
<dbReference type="Gene3D" id="3.30.1490.20">
    <property type="entry name" value="ATP-grasp fold, A domain"/>
    <property type="match status" value="1"/>
</dbReference>
<dbReference type="AlphaFoldDB" id="A0A9W6GIW3"/>
<accession>A0A9W6GIW3</accession>
<sequence>MRVAIIYNKDFSNVINVFGMQNKEVYNPLVVKRVADALEKGGHNVEIIDGDMNVIDNIKEFFPKTQDGEKFGIVFNMAYGIQGESRYTHIPAMLEMLGIPYVGSSPAGHAIALDKIITKIILQKNSIPTPDFWVFSSSDEDMTDVDFPVIVKPKMESVSFGLKVVYNIDELKEAVDFIVGEFKQQALVEKFIRGREFAVGLIGNSPVEVLPVLEIDLEGDPDAIQTVDDKKFKPKAKICPAPIDEELAKRMQDLSIKVFKTLGLRDFSRVDIRLDENNNIYILEVNSMASLGAAGSYVTAAKAAGFDFDALVNKMLDVASFRYFAKENIGLNLKSNSKKVPLPTRVRSFLRSRMDQTEKLLEEVIDINTYYKNIEGVNRLGSTIKKRFSSMGFSYESFPQSEVGNVLFFSNSDDGEYDYLLVGNLDNNVKLKNQKYFQRSEHKIYGTGVWEHKGGIVMMLQSLQALRYLRVLKKLKIGVLLTTDDTLQGSFSKNIIKEKSRRAKYVFGLHGGFPDGGMVTSRSGAAVYSCHMNLRENKNSEDVSKAVSVFSKLVADWSNLSNEKEGIIISPRELKLCSNITEPFAHGDLELSVRFNDDELFKKYDKKIRSMIPASKYKKTIDFHLEGGLKRPALTATEKSDEIMRIIKGIADNFDIRVNSEHRWSSADISNVDREKYVVDGFGPAGKKEHGGNEYILKHNLLEKSLLLSTLLIELSEI</sequence>
<dbReference type="Gene3D" id="3.40.630.10">
    <property type="entry name" value="Zn peptidases"/>
    <property type="match status" value="1"/>
</dbReference>
<dbReference type="Gene3D" id="3.30.470.20">
    <property type="entry name" value="ATP-grasp fold, B domain"/>
    <property type="match status" value="1"/>
</dbReference>
<dbReference type="PROSITE" id="PS50975">
    <property type="entry name" value="ATP_GRASP"/>
    <property type="match status" value="1"/>
</dbReference>
<evidence type="ECO:0000313" key="6">
    <source>
        <dbReference type="EMBL" id="GLI54576.1"/>
    </source>
</evidence>
<protein>
    <recommendedName>
        <fullName evidence="5">ATP-grasp domain-containing protein</fullName>
    </recommendedName>
</protein>
<gene>
    <name evidence="6" type="ORF">PM10SUCC1_00910</name>
</gene>
<keyword evidence="7" id="KW-1185">Reference proteome</keyword>
<evidence type="ECO:0000256" key="1">
    <source>
        <dbReference type="ARBA" id="ARBA00010871"/>
    </source>
</evidence>
<dbReference type="InterPro" id="IPR002933">
    <property type="entry name" value="Peptidase_M20"/>
</dbReference>
<keyword evidence="2" id="KW-0436">Ligase</keyword>
<dbReference type="GO" id="GO:0046872">
    <property type="term" value="F:metal ion binding"/>
    <property type="evidence" value="ECO:0007669"/>
    <property type="project" value="InterPro"/>
</dbReference>
<dbReference type="InterPro" id="IPR011761">
    <property type="entry name" value="ATP-grasp"/>
</dbReference>
<keyword evidence="4" id="KW-0067">ATP-binding</keyword>
<dbReference type="SUPFAM" id="SSF53187">
    <property type="entry name" value="Zn-dependent exopeptidases"/>
    <property type="match status" value="1"/>
</dbReference>
<evidence type="ECO:0000259" key="5">
    <source>
        <dbReference type="PROSITE" id="PS50975"/>
    </source>
</evidence>
<dbReference type="InterPro" id="IPR016185">
    <property type="entry name" value="PreATP-grasp_dom_sf"/>
</dbReference>
<proteinExistence type="inferred from homology"/>
<organism evidence="6 7">
    <name type="scientific">Propionigenium maris DSM 9537</name>
    <dbReference type="NCBI Taxonomy" id="1123000"/>
    <lineage>
        <taxon>Bacteria</taxon>
        <taxon>Fusobacteriati</taxon>
        <taxon>Fusobacteriota</taxon>
        <taxon>Fusobacteriia</taxon>
        <taxon>Fusobacteriales</taxon>
        <taxon>Fusobacteriaceae</taxon>
        <taxon>Propionigenium</taxon>
    </lineage>
</organism>
<dbReference type="EMBL" id="BSDY01000001">
    <property type="protein sequence ID" value="GLI54576.1"/>
    <property type="molecule type" value="Genomic_DNA"/>
</dbReference>
<dbReference type="GO" id="GO:0016787">
    <property type="term" value="F:hydrolase activity"/>
    <property type="evidence" value="ECO:0007669"/>
    <property type="project" value="InterPro"/>
</dbReference>
<evidence type="ECO:0000256" key="3">
    <source>
        <dbReference type="ARBA" id="ARBA00023316"/>
    </source>
</evidence>
<keyword evidence="3" id="KW-0961">Cell wall biogenesis/degradation</keyword>
<dbReference type="Gene3D" id="3.30.70.360">
    <property type="match status" value="1"/>
</dbReference>
<feature type="domain" description="ATP-grasp" evidence="5">
    <location>
        <begin position="119"/>
        <end position="317"/>
    </location>
</feature>
<comment type="caution">
    <text evidence="6">The sequence shown here is derived from an EMBL/GenBank/DDBJ whole genome shotgun (WGS) entry which is preliminary data.</text>
</comment>
<evidence type="ECO:0000256" key="4">
    <source>
        <dbReference type="PROSITE-ProRule" id="PRU00409"/>
    </source>
</evidence>
<keyword evidence="4" id="KW-0547">Nucleotide-binding</keyword>
<dbReference type="SUPFAM" id="SSF56059">
    <property type="entry name" value="Glutathione synthetase ATP-binding domain-like"/>
    <property type="match status" value="1"/>
</dbReference>
<dbReference type="GO" id="GO:0005524">
    <property type="term" value="F:ATP binding"/>
    <property type="evidence" value="ECO:0007669"/>
    <property type="project" value="UniProtKB-UniRule"/>
</dbReference>
<comment type="similarity">
    <text evidence="1">Belongs to the D-alanine--D-alanine ligase family.</text>
</comment>
<evidence type="ECO:0000256" key="2">
    <source>
        <dbReference type="ARBA" id="ARBA00022598"/>
    </source>
</evidence>
<dbReference type="InterPro" id="IPR013815">
    <property type="entry name" value="ATP_grasp_subdomain_1"/>
</dbReference>
<dbReference type="InterPro" id="IPR011095">
    <property type="entry name" value="Dala_Dala_lig_C"/>
</dbReference>
<evidence type="ECO:0000313" key="7">
    <source>
        <dbReference type="Proteomes" id="UP001144471"/>
    </source>
</evidence>
<dbReference type="Gene3D" id="3.40.50.20">
    <property type="match status" value="1"/>
</dbReference>
<reference evidence="6" key="1">
    <citation type="submission" date="2022-12" db="EMBL/GenBank/DDBJ databases">
        <title>Reference genome sequencing for broad-spectrum identification of bacterial and archaeal isolates by mass spectrometry.</title>
        <authorList>
            <person name="Sekiguchi Y."/>
            <person name="Tourlousse D.M."/>
        </authorList>
    </citation>
    <scope>NUCLEOTIDE SEQUENCE</scope>
    <source>
        <strain evidence="6">10succ1</strain>
    </source>
</reference>
<dbReference type="Pfam" id="PF07478">
    <property type="entry name" value="Dala_Dala_lig_C"/>
    <property type="match status" value="1"/>
</dbReference>
<dbReference type="Proteomes" id="UP001144471">
    <property type="component" value="Unassembled WGS sequence"/>
</dbReference>
<name>A0A9W6GIW3_9FUSO</name>
<dbReference type="SUPFAM" id="SSF52440">
    <property type="entry name" value="PreATP-grasp domain"/>
    <property type="match status" value="1"/>
</dbReference>
<dbReference type="PANTHER" id="PTHR23132:SF23">
    <property type="entry name" value="D-ALANINE--D-ALANINE LIGASE B"/>
    <property type="match status" value="1"/>
</dbReference>
<dbReference type="PANTHER" id="PTHR23132">
    <property type="entry name" value="D-ALANINE--D-ALANINE LIGASE"/>
    <property type="match status" value="1"/>
</dbReference>